<dbReference type="InterPro" id="IPR058790">
    <property type="entry name" value="BSH_CusB"/>
</dbReference>
<feature type="compositionally biased region" description="Low complexity" evidence="2">
    <location>
        <begin position="432"/>
        <end position="454"/>
    </location>
</feature>
<dbReference type="Proteomes" id="UP001296776">
    <property type="component" value="Unassembled WGS sequence"/>
</dbReference>
<dbReference type="Gene3D" id="2.40.30.170">
    <property type="match status" value="1"/>
</dbReference>
<dbReference type="GO" id="GO:0015562">
    <property type="term" value="F:efflux transmembrane transporter activity"/>
    <property type="evidence" value="ECO:0007669"/>
    <property type="project" value="TreeGrafter"/>
</dbReference>
<evidence type="ECO:0000256" key="1">
    <source>
        <dbReference type="SAM" id="Coils"/>
    </source>
</evidence>
<accession>A0AAJ0X822</accession>
<feature type="coiled-coil region" evidence="1">
    <location>
        <begin position="153"/>
        <end position="222"/>
    </location>
</feature>
<dbReference type="PANTHER" id="PTHR30469">
    <property type="entry name" value="MULTIDRUG RESISTANCE PROTEIN MDTA"/>
    <property type="match status" value="1"/>
</dbReference>
<reference evidence="4" key="1">
    <citation type="submission" date="2017-08" db="EMBL/GenBank/DDBJ databases">
        <authorList>
            <person name="Imhoff J.F."/>
            <person name="Rahn T."/>
            <person name="Kuenzel S."/>
            <person name="Neulinger S.C."/>
        </authorList>
    </citation>
    <scope>NUCLEOTIDE SEQUENCE</scope>
    <source>
        <strain evidence="4">DSM 11080</strain>
    </source>
</reference>
<dbReference type="SUPFAM" id="SSF111369">
    <property type="entry name" value="HlyD-like secretion proteins"/>
    <property type="match status" value="2"/>
</dbReference>
<keyword evidence="1" id="KW-0175">Coiled coil</keyword>
<feature type="region of interest" description="Disordered" evidence="2">
    <location>
        <begin position="419"/>
        <end position="454"/>
    </location>
</feature>
<evidence type="ECO:0000313" key="5">
    <source>
        <dbReference type="Proteomes" id="UP001296776"/>
    </source>
</evidence>
<dbReference type="Pfam" id="PF25919">
    <property type="entry name" value="BSH_CusB"/>
    <property type="match status" value="1"/>
</dbReference>
<reference evidence="4" key="2">
    <citation type="journal article" date="2020" name="Microorganisms">
        <title>Osmotic Adaptation and Compatible Solute Biosynthesis of Phototrophic Bacteria as Revealed from Genome Analyses.</title>
        <authorList>
            <person name="Imhoff J.F."/>
            <person name="Rahn T."/>
            <person name="Kunzel S."/>
            <person name="Keller A."/>
            <person name="Neulinger S.C."/>
        </authorList>
    </citation>
    <scope>NUCLEOTIDE SEQUENCE</scope>
    <source>
        <strain evidence="4">DSM 11080</strain>
    </source>
</reference>
<dbReference type="EMBL" id="NRSJ01000003">
    <property type="protein sequence ID" value="MBK1703551.1"/>
    <property type="molecule type" value="Genomic_DNA"/>
</dbReference>
<dbReference type="GO" id="GO:1990281">
    <property type="term" value="C:efflux pump complex"/>
    <property type="evidence" value="ECO:0007669"/>
    <property type="project" value="TreeGrafter"/>
</dbReference>
<comment type="caution">
    <text evidence="4">The sequence shown here is derived from an EMBL/GenBank/DDBJ whole genome shotgun (WGS) entry which is preliminary data.</text>
</comment>
<name>A0AAJ0X822_9GAMM</name>
<sequence length="454" mass="49268">MKRLLKVLLPILLLAIGFGVFQMLKATKPEKQSPTVQERVWRVEVEPVELVRASPELELYGQVETPDLLRATASAAAWVTEVQVQDGDLVEKGQVLLRLDERDFLPRIAQVEAEIADLQAQIESEQNRFETDKLALEQERRLLELARQGVARQQRLKTQKVGAEQALDEAEQAEAQQQLAVSQREMNIADHPSRLRALQARLASAEARLLELELEYERATVRAPYDGIISRVAVTEGDQVSKGEALARLYAIDSLEIRARVPAPYQDELIAALRQGEPLTASTTIGGERLALTLDRLAGEADPSGVDALFQVQGDPAVLRLGQLLTVQLERPAREAVVAVPFRAVYGGGRLYVVEDGRMRGIDVESLGTREGDGDEERLLVQSDALAPGDALVTTHMPNAIEGLRVEIINDEALEGTAGGASEAVSDRTLGPAADAVPADAASSGLSAAGGRTR</sequence>
<feature type="domain" description="CusB-like barrel-sandwich hybrid" evidence="3">
    <location>
        <begin position="73"/>
        <end position="249"/>
    </location>
</feature>
<evidence type="ECO:0000256" key="2">
    <source>
        <dbReference type="SAM" id="MobiDB-lite"/>
    </source>
</evidence>
<evidence type="ECO:0000259" key="3">
    <source>
        <dbReference type="Pfam" id="PF25919"/>
    </source>
</evidence>
<dbReference type="AlphaFoldDB" id="A0AAJ0X822"/>
<dbReference type="Gene3D" id="2.40.50.100">
    <property type="match status" value="1"/>
</dbReference>
<keyword evidence="5" id="KW-1185">Reference proteome</keyword>
<protein>
    <submittedName>
        <fullName evidence="4">RND transporter</fullName>
    </submittedName>
</protein>
<gene>
    <name evidence="4" type="ORF">CKO40_03010</name>
</gene>
<organism evidence="4 5">
    <name type="scientific">Halochromatium glycolicum</name>
    <dbReference type="NCBI Taxonomy" id="85075"/>
    <lineage>
        <taxon>Bacteria</taxon>
        <taxon>Pseudomonadati</taxon>
        <taxon>Pseudomonadota</taxon>
        <taxon>Gammaproteobacteria</taxon>
        <taxon>Chromatiales</taxon>
        <taxon>Chromatiaceae</taxon>
        <taxon>Halochromatium</taxon>
    </lineage>
</organism>
<evidence type="ECO:0000313" key="4">
    <source>
        <dbReference type="EMBL" id="MBK1703551.1"/>
    </source>
</evidence>
<proteinExistence type="predicted"/>
<dbReference type="Gene3D" id="1.10.287.470">
    <property type="entry name" value="Helix hairpin bin"/>
    <property type="match status" value="1"/>
</dbReference>
<dbReference type="PANTHER" id="PTHR30469:SF15">
    <property type="entry name" value="HLYD FAMILY OF SECRETION PROTEINS"/>
    <property type="match status" value="1"/>
</dbReference>